<keyword evidence="3" id="KW-1185">Reference proteome</keyword>
<reference evidence="3" key="1">
    <citation type="submission" date="2016-10" db="EMBL/GenBank/DDBJ databases">
        <authorList>
            <person name="Varghese N."/>
            <person name="Submissions S."/>
        </authorList>
    </citation>
    <scope>NUCLEOTIDE SEQUENCE [LARGE SCALE GENOMIC DNA]</scope>
    <source>
        <strain evidence="3">ATCC 23835</strain>
    </source>
</reference>
<dbReference type="PANTHER" id="PTHR33406">
    <property type="entry name" value="MEMBRANE PROTEIN MJ1562-RELATED"/>
    <property type="match status" value="1"/>
</dbReference>
<feature type="transmembrane region" description="Helical" evidence="1">
    <location>
        <begin position="719"/>
        <end position="738"/>
    </location>
</feature>
<dbReference type="GeneID" id="300206047"/>
<gene>
    <name evidence="2" type="ORF">SAMN05216598_1018</name>
</gene>
<feature type="transmembrane region" description="Helical" evidence="1">
    <location>
        <begin position="640"/>
        <end position="658"/>
    </location>
</feature>
<keyword evidence="1" id="KW-1133">Transmembrane helix</keyword>
<feature type="transmembrane region" description="Helical" evidence="1">
    <location>
        <begin position="372"/>
        <end position="395"/>
    </location>
</feature>
<keyword evidence="1" id="KW-0472">Membrane</keyword>
<proteinExistence type="predicted"/>
<feature type="transmembrane region" description="Helical" evidence="1">
    <location>
        <begin position="688"/>
        <end position="707"/>
    </location>
</feature>
<protein>
    <submittedName>
        <fullName evidence="2">Predicted exporter</fullName>
    </submittedName>
</protein>
<evidence type="ECO:0000313" key="3">
    <source>
        <dbReference type="Proteomes" id="UP000199524"/>
    </source>
</evidence>
<dbReference type="SUPFAM" id="SSF82866">
    <property type="entry name" value="Multidrug efflux transporter AcrB transmembrane domain"/>
    <property type="match status" value="2"/>
</dbReference>
<dbReference type="RefSeq" id="WP_090202816.1">
    <property type="nucleotide sequence ID" value="NZ_LT629777.1"/>
</dbReference>
<name>A0A1H1QRB7_9PSED</name>
<feature type="transmembrane region" description="Helical" evidence="1">
    <location>
        <begin position="278"/>
        <end position="299"/>
    </location>
</feature>
<dbReference type="InterPro" id="IPR050545">
    <property type="entry name" value="Mycobact_MmpL"/>
</dbReference>
<keyword evidence="1" id="KW-0812">Transmembrane</keyword>
<feature type="transmembrane region" description="Helical" evidence="1">
    <location>
        <begin position="253"/>
        <end position="271"/>
    </location>
</feature>
<dbReference type="AlphaFoldDB" id="A0A1H1QRB7"/>
<dbReference type="Proteomes" id="UP000199524">
    <property type="component" value="Chromosome I"/>
</dbReference>
<dbReference type="EMBL" id="LT629777">
    <property type="protein sequence ID" value="SDS25853.1"/>
    <property type="molecule type" value="Genomic_DNA"/>
</dbReference>
<feature type="transmembrane region" description="Helical" evidence="1">
    <location>
        <begin position="424"/>
        <end position="442"/>
    </location>
</feature>
<evidence type="ECO:0000256" key="1">
    <source>
        <dbReference type="SAM" id="Phobius"/>
    </source>
</evidence>
<sequence length="779" mass="84078">MTLPSERLLPRLFLILLLAVLALAGWQWRHGAPLSANLMELVPGSSPDALDLKAEQRMQEPLNREILVLVGQADRQQAIAMARQLGERWQASGLFEKVQWDLQADLPALRQQLLLGRLAMLSAKDRQQLIDDPAAYIQQRVQTLFDPFAGFSLVPSQDDWLGLTGRIQNSQPKRGAVQLDIGSGALVADADGKSWVLLRARTTGNAFDMKLPLQVAELLKQSREQASQAHVQLLAASGLLYAANGQQQATREITWVGGGATLGILLLLLLAFRRWRALLAFVPVLVGMLFGAVACVAFFGHMHVMTLVLGSSLIGVAVDYPLHYLSKSWSLKPWHSWPALRLTLSGLSLSLATSCIGYLALAWTPFPALTQIAVFSAAGLLGAYLSAVCLLPALLKGADLRPAQWPLKVCEALLALREKLLQKIASPLLLGLLMLFCAGGLWQLNSKNDIRQWVGAPPQLQAEAQAIARITGYQPTSQFFLVRAADQQQLLERQSALGSRLEQLVNLNKLQGFLSLNQLVSLPSEQQRLRDSLQQLPHYWQPLLDLGVPLAALQKELAELQALPIEDIDSALAGPLGEAWRGLWLGPSADGVAGMVSLQGLNNAELLRVQAMDLPGVQLVDRLGDLNKVFAATQISAAELKLASCVLIVLLLILPFGLGGALRIVALPLLAALCSLASLGWLGQPLTLFSLFGLLLVTAISVDYAILMRERIGGAAVSLLGTLLAALTTWLSFGLLAISSTPAVSNFGLSVSLGLAFSFLLAPWAADQSQASRDKEPVS</sequence>
<feature type="transmembrane region" description="Helical" evidence="1">
    <location>
        <begin position="744"/>
        <end position="766"/>
    </location>
</feature>
<dbReference type="GO" id="GO:0005886">
    <property type="term" value="C:plasma membrane"/>
    <property type="evidence" value="ECO:0007669"/>
    <property type="project" value="TreeGrafter"/>
</dbReference>
<dbReference type="Gene3D" id="1.20.1640.10">
    <property type="entry name" value="Multidrug efflux transporter AcrB transmembrane domain"/>
    <property type="match status" value="2"/>
</dbReference>
<feature type="transmembrane region" description="Helical" evidence="1">
    <location>
        <begin position="342"/>
        <end position="366"/>
    </location>
</feature>
<dbReference type="PANTHER" id="PTHR33406:SF13">
    <property type="entry name" value="MEMBRANE PROTEIN YDFJ"/>
    <property type="match status" value="1"/>
</dbReference>
<evidence type="ECO:0000313" key="2">
    <source>
        <dbReference type="EMBL" id="SDS25853.1"/>
    </source>
</evidence>
<organism evidence="2 3">
    <name type="scientific">Pseudomonas asplenii</name>
    <dbReference type="NCBI Taxonomy" id="53407"/>
    <lineage>
        <taxon>Bacteria</taxon>
        <taxon>Pseudomonadati</taxon>
        <taxon>Pseudomonadota</taxon>
        <taxon>Gammaproteobacteria</taxon>
        <taxon>Pseudomonadales</taxon>
        <taxon>Pseudomonadaceae</taxon>
        <taxon>Pseudomonas</taxon>
    </lineage>
</organism>
<accession>A0A1H1QRB7</accession>